<accession>A0AAV8U2E6</accession>
<organism evidence="2 3">
    <name type="scientific">Erythroxylum novogranatense</name>
    <dbReference type="NCBI Taxonomy" id="1862640"/>
    <lineage>
        <taxon>Eukaryota</taxon>
        <taxon>Viridiplantae</taxon>
        <taxon>Streptophyta</taxon>
        <taxon>Embryophyta</taxon>
        <taxon>Tracheophyta</taxon>
        <taxon>Spermatophyta</taxon>
        <taxon>Magnoliopsida</taxon>
        <taxon>eudicotyledons</taxon>
        <taxon>Gunneridae</taxon>
        <taxon>Pentapetalae</taxon>
        <taxon>rosids</taxon>
        <taxon>fabids</taxon>
        <taxon>Malpighiales</taxon>
        <taxon>Erythroxylaceae</taxon>
        <taxon>Erythroxylum</taxon>
    </lineage>
</organism>
<feature type="region of interest" description="Disordered" evidence="1">
    <location>
        <begin position="1"/>
        <end position="46"/>
    </location>
</feature>
<gene>
    <name evidence="2" type="ORF">K2173_028557</name>
</gene>
<feature type="compositionally biased region" description="Acidic residues" evidence="1">
    <location>
        <begin position="75"/>
        <end position="89"/>
    </location>
</feature>
<dbReference type="EMBL" id="JAIWQS010000002">
    <property type="protein sequence ID" value="KAJ8773380.1"/>
    <property type="molecule type" value="Genomic_DNA"/>
</dbReference>
<feature type="region of interest" description="Disordered" evidence="1">
    <location>
        <begin position="259"/>
        <end position="290"/>
    </location>
</feature>
<name>A0AAV8U2E6_9ROSI</name>
<feature type="compositionally biased region" description="Basic and acidic residues" evidence="1">
    <location>
        <begin position="192"/>
        <end position="201"/>
    </location>
</feature>
<evidence type="ECO:0000256" key="1">
    <source>
        <dbReference type="SAM" id="MobiDB-lite"/>
    </source>
</evidence>
<sequence length="412" mass="45332">MESSENPPVSLEERDLLRRNNKKVKIDGGVSDEMEQDNSVVPETPLEPSRRKFSFKDVLNRDADMPDLPASTEVFFDDASDDDSDGDVDNDENDYDHVLKAGPWIVVGHYVTLQKWRPNFDPISDVIDHAVEACPSIISDVKNLGPGNNGEVGPGGSQPHVVVDEVASAEVLKNFGPWMVAKRPGRRQSRKSNPDHQRILGDKTINSVVHKTPVVSKLVDNSNKFATLLEEDTEGNIQAFEGQENIDPNRDPVVSTVKKNTKGKGLEGPKFTPNKPSKPGQQRFRGTRVHSSLSTPCFYSNREQIVNSPVLPANNSSSPILPPPGFIKSSQAAAMGTHTLVRGGTNMVNPETTILSDDLVILDPGDNRRFDPLAQNHSFKMEGVEFDYSMAAEVSQQFLRQDGVQEVPPHGQ</sequence>
<protein>
    <submittedName>
        <fullName evidence="2">Uncharacterized protein</fullName>
    </submittedName>
</protein>
<evidence type="ECO:0000313" key="2">
    <source>
        <dbReference type="EMBL" id="KAJ8773380.1"/>
    </source>
</evidence>
<proteinExistence type="predicted"/>
<dbReference type="Proteomes" id="UP001159364">
    <property type="component" value="Linkage Group LG02"/>
</dbReference>
<keyword evidence="3" id="KW-1185">Reference proteome</keyword>
<reference evidence="2 3" key="1">
    <citation type="submission" date="2021-09" db="EMBL/GenBank/DDBJ databases">
        <title>Genomic insights and catalytic innovation underlie evolution of tropane alkaloids biosynthesis.</title>
        <authorList>
            <person name="Wang Y.-J."/>
            <person name="Tian T."/>
            <person name="Huang J.-P."/>
            <person name="Huang S.-X."/>
        </authorList>
    </citation>
    <scope>NUCLEOTIDE SEQUENCE [LARGE SCALE GENOMIC DNA]</scope>
    <source>
        <strain evidence="2">KIB-2018</strain>
        <tissue evidence="2">Leaf</tissue>
    </source>
</reference>
<feature type="region of interest" description="Disordered" evidence="1">
    <location>
        <begin position="182"/>
        <end position="203"/>
    </location>
</feature>
<dbReference type="AlphaFoldDB" id="A0AAV8U2E6"/>
<evidence type="ECO:0000313" key="3">
    <source>
        <dbReference type="Proteomes" id="UP001159364"/>
    </source>
</evidence>
<feature type="region of interest" description="Disordered" evidence="1">
    <location>
        <begin position="61"/>
        <end position="89"/>
    </location>
</feature>
<comment type="caution">
    <text evidence="2">The sequence shown here is derived from an EMBL/GenBank/DDBJ whole genome shotgun (WGS) entry which is preliminary data.</text>
</comment>